<accession>A0AAE9VTE2</accession>
<evidence type="ECO:0000256" key="7">
    <source>
        <dbReference type="PROSITE-ProRule" id="PRU00284"/>
    </source>
</evidence>
<proteinExistence type="inferred from homology"/>
<dbReference type="CDD" id="cd06225">
    <property type="entry name" value="HAMP"/>
    <property type="match status" value="1"/>
</dbReference>
<keyword evidence="5 7" id="KW-0807">Transducer</keyword>
<dbReference type="SUPFAM" id="SSF58104">
    <property type="entry name" value="Methyl-accepting chemotaxis protein (MCP) signaling domain"/>
    <property type="match status" value="1"/>
</dbReference>
<evidence type="ECO:0000256" key="4">
    <source>
        <dbReference type="ARBA" id="ARBA00023136"/>
    </source>
</evidence>
<evidence type="ECO:0000313" key="11">
    <source>
        <dbReference type="EMBL" id="WBE26045.1"/>
    </source>
</evidence>
<evidence type="ECO:0000256" key="8">
    <source>
        <dbReference type="SAM" id="Phobius"/>
    </source>
</evidence>
<feature type="domain" description="HAMP" evidence="10">
    <location>
        <begin position="220"/>
        <end position="272"/>
    </location>
</feature>
<keyword evidence="3 8" id="KW-1133">Transmembrane helix</keyword>
<evidence type="ECO:0000256" key="2">
    <source>
        <dbReference type="ARBA" id="ARBA00022692"/>
    </source>
</evidence>
<evidence type="ECO:0000256" key="6">
    <source>
        <dbReference type="ARBA" id="ARBA00029447"/>
    </source>
</evidence>
<dbReference type="SMART" id="SM00283">
    <property type="entry name" value="MA"/>
    <property type="match status" value="1"/>
</dbReference>
<comment type="subcellular location">
    <subcellularLocation>
        <location evidence="1">Membrane</location>
        <topology evidence="1">Multi-pass membrane protein</topology>
    </subcellularLocation>
</comment>
<protein>
    <submittedName>
        <fullName evidence="11">Methyl-accepting chemotaxis protein</fullName>
    </submittedName>
</protein>
<dbReference type="SMART" id="SM00304">
    <property type="entry name" value="HAMP"/>
    <property type="match status" value="2"/>
</dbReference>
<dbReference type="PANTHER" id="PTHR32089">
    <property type="entry name" value="METHYL-ACCEPTING CHEMOTAXIS PROTEIN MCPB"/>
    <property type="match status" value="1"/>
</dbReference>
<dbReference type="PROSITE" id="PS50111">
    <property type="entry name" value="CHEMOTAXIS_TRANSDUC_2"/>
    <property type="match status" value="1"/>
</dbReference>
<feature type="transmembrane region" description="Helical" evidence="8">
    <location>
        <begin position="199"/>
        <end position="220"/>
    </location>
</feature>
<dbReference type="FunFam" id="1.10.287.950:FF:000001">
    <property type="entry name" value="Methyl-accepting chemotaxis sensory transducer"/>
    <property type="match status" value="1"/>
</dbReference>
<dbReference type="InterPro" id="IPR003660">
    <property type="entry name" value="HAMP_dom"/>
</dbReference>
<dbReference type="Proteomes" id="UP001212189">
    <property type="component" value="Chromosome"/>
</dbReference>
<gene>
    <name evidence="11" type="ORF">O6P33_04195</name>
</gene>
<dbReference type="GO" id="GO:0006935">
    <property type="term" value="P:chemotaxis"/>
    <property type="evidence" value="ECO:0007669"/>
    <property type="project" value="UniProtKB-ARBA"/>
</dbReference>
<evidence type="ECO:0000256" key="3">
    <source>
        <dbReference type="ARBA" id="ARBA00022989"/>
    </source>
</evidence>
<evidence type="ECO:0000259" key="10">
    <source>
        <dbReference type="PROSITE" id="PS50885"/>
    </source>
</evidence>
<keyword evidence="4 8" id="KW-0472">Membrane</keyword>
<sequence>MLNKITFKARLILLTAISVLLIALVAAVGLMGIKDLNKALEDIYQENMVPMKLLDNVFSDINGTRTQLLLALQHAPDSPFYDLHDHPLSLHLDTIKEGQARNQAAWQELDALGFTGAELQMYETLRARVRVLRQESVDLVVQAIHDRDFYRANQVILTKVNPAVTAVREVMVELSNHLMVDAQEAYSKGEQRYQQTLKLFAFVLIIGGGLLLLLALRVILSIQQAVKLLREASEKIASGDTTVRVAYPGNDELRSVAQAFNHMGERFQSALHDVGRSAEQLAAASEETSVVTENTSESMRKQQNEISLVATAMNEMHATANEVAQSASLAADAAHHADEEALVGRDVSLQTIEAIESLASAVEHATGVIEALAKDSEEIGSVLDVIRSIAEQTNLLALNAAIEAARAGEAGRGFAVVADEVRTLASRTQNSTEEINNMVTRLQRGAVQAVEAMEAGRTEARAGVEQTLKTTACLESIVKAISTINDMNVQIASAAEEQSAVSEEITRSVVAIDDLTTETTDGAIQTTEASHEVARLASALQELLGRFKT</sequence>
<name>A0AAE9VTE2_9GAMM</name>
<organism evidence="11 12">
    <name type="scientific">Denitrificimonas caeni</name>
    <dbReference type="NCBI Taxonomy" id="521720"/>
    <lineage>
        <taxon>Bacteria</taxon>
        <taxon>Pseudomonadati</taxon>
        <taxon>Pseudomonadota</taxon>
        <taxon>Gammaproteobacteria</taxon>
        <taxon>Pseudomonadales</taxon>
        <taxon>Pseudomonadaceae</taxon>
        <taxon>Denitrificimonas</taxon>
    </lineage>
</organism>
<dbReference type="EMBL" id="CP114976">
    <property type="protein sequence ID" value="WBE26045.1"/>
    <property type="molecule type" value="Genomic_DNA"/>
</dbReference>
<keyword evidence="12" id="KW-1185">Reference proteome</keyword>
<dbReference type="KEGG" id="dce:O6P33_04195"/>
<dbReference type="PROSITE" id="PS50885">
    <property type="entry name" value="HAMP"/>
    <property type="match status" value="1"/>
</dbReference>
<dbReference type="GO" id="GO:0016020">
    <property type="term" value="C:membrane"/>
    <property type="evidence" value="ECO:0007669"/>
    <property type="project" value="UniProtKB-SubCell"/>
</dbReference>
<feature type="domain" description="Methyl-accepting transducer" evidence="9">
    <location>
        <begin position="277"/>
        <end position="513"/>
    </location>
</feature>
<dbReference type="Pfam" id="PF00672">
    <property type="entry name" value="HAMP"/>
    <property type="match status" value="1"/>
</dbReference>
<dbReference type="CDD" id="cd11386">
    <property type="entry name" value="MCP_signal"/>
    <property type="match status" value="1"/>
</dbReference>
<reference evidence="11 12" key="1">
    <citation type="submission" date="2022-12" db="EMBL/GenBank/DDBJ databases">
        <title>Coexistence and Characterization of a Novel Tigecycline Resistance gene tet(X) variant and blaNDM-1 in a Pseudomonas caeni Isolate of Chicken Origin.</title>
        <authorList>
            <person name="Lu X."/>
            <person name="Zhang L."/>
            <person name="Li R."/>
            <person name="Wang Z."/>
        </authorList>
    </citation>
    <scope>NUCLEOTIDE SEQUENCE [LARGE SCALE GENOMIC DNA]</scope>
    <source>
        <strain evidence="11 12">CE14</strain>
    </source>
</reference>
<dbReference type="InterPro" id="IPR004089">
    <property type="entry name" value="MCPsignal_dom"/>
</dbReference>
<evidence type="ECO:0000259" key="9">
    <source>
        <dbReference type="PROSITE" id="PS50111"/>
    </source>
</evidence>
<evidence type="ECO:0000256" key="1">
    <source>
        <dbReference type="ARBA" id="ARBA00004141"/>
    </source>
</evidence>
<evidence type="ECO:0000256" key="5">
    <source>
        <dbReference type="ARBA" id="ARBA00023224"/>
    </source>
</evidence>
<dbReference type="InterPro" id="IPR024478">
    <property type="entry name" value="HlyB_4HB_MCP"/>
</dbReference>
<dbReference type="PANTHER" id="PTHR32089:SF119">
    <property type="entry name" value="METHYL-ACCEPTING CHEMOTAXIS PROTEIN CTPL"/>
    <property type="match status" value="1"/>
</dbReference>
<dbReference type="GO" id="GO:0007165">
    <property type="term" value="P:signal transduction"/>
    <property type="evidence" value="ECO:0007669"/>
    <property type="project" value="UniProtKB-KW"/>
</dbReference>
<dbReference type="RefSeq" id="WP_269818991.1">
    <property type="nucleotide sequence ID" value="NZ_CP114976.1"/>
</dbReference>
<dbReference type="Pfam" id="PF00015">
    <property type="entry name" value="MCPsignal"/>
    <property type="match status" value="1"/>
</dbReference>
<dbReference type="Gene3D" id="1.10.287.950">
    <property type="entry name" value="Methyl-accepting chemotaxis protein"/>
    <property type="match status" value="1"/>
</dbReference>
<evidence type="ECO:0000313" key="12">
    <source>
        <dbReference type="Proteomes" id="UP001212189"/>
    </source>
</evidence>
<keyword evidence="2 8" id="KW-0812">Transmembrane</keyword>
<dbReference type="Pfam" id="PF12729">
    <property type="entry name" value="4HB_MCP_1"/>
    <property type="match status" value="1"/>
</dbReference>
<comment type="similarity">
    <text evidence="6">Belongs to the methyl-accepting chemotaxis (MCP) protein family.</text>
</comment>
<dbReference type="AlphaFoldDB" id="A0AAE9VTE2"/>